<evidence type="ECO:0000313" key="11">
    <source>
        <dbReference type="Proteomes" id="UP001148313"/>
    </source>
</evidence>
<dbReference type="NCBIfam" id="TIGR03802">
    <property type="entry name" value="Asp_Ala_antiprt"/>
    <property type="match status" value="1"/>
</dbReference>
<feature type="transmembrane region" description="Helical" evidence="8">
    <location>
        <begin position="63"/>
        <end position="82"/>
    </location>
</feature>
<proteinExistence type="inferred from homology"/>
<dbReference type="NCBIfam" id="TIGR01625">
    <property type="entry name" value="YidE_YbjL_dupl"/>
    <property type="match status" value="1"/>
</dbReference>
<dbReference type="RefSeq" id="WP_271090134.1">
    <property type="nucleotide sequence ID" value="NZ_JAPJZH010000007.1"/>
</dbReference>
<dbReference type="InterPro" id="IPR006037">
    <property type="entry name" value="RCK_C"/>
</dbReference>
<feature type="transmembrane region" description="Helical" evidence="8">
    <location>
        <begin position="35"/>
        <end position="57"/>
    </location>
</feature>
<feature type="transmembrane region" description="Helical" evidence="8">
    <location>
        <begin position="94"/>
        <end position="114"/>
    </location>
</feature>
<dbReference type="InterPro" id="IPR050144">
    <property type="entry name" value="AAE_transporter"/>
</dbReference>
<feature type="transmembrane region" description="Helical" evidence="8">
    <location>
        <begin position="453"/>
        <end position="471"/>
    </location>
</feature>
<name>A0ABT4VNU4_9HYPH</name>
<keyword evidence="3" id="KW-0813">Transport</keyword>
<dbReference type="InterPro" id="IPR006512">
    <property type="entry name" value="YidE_YbjL"/>
</dbReference>
<dbReference type="EMBL" id="JAPJZH010000007">
    <property type="protein sequence ID" value="MDA4846394.1"/>
    <property type="molecule type" value="Genomic_DNA"/>
</dbReference>
<keyword evidence="6 8" id="KW-1133">Transmembrane helix</keyword>
<evidence type="ECO:0000256" key="5">
    <source>
        <dbReference type="ARBA" id="ARBA00022692"/>
    </source>
</evidence>
<keyword evidence="11" id="KW-1185">Reference proteome</keyword>
<dbReference type="InterPro" id="IPR036721">
    <property type="entry name" value="RCK_C_sf"/>
</dbReference>
<keyword evidence="4" id="KW-1003">Cell membrane</keyword>
<dbReference type="SUPFAM" id="SSF116726">
    <property type="entry name" value="TrkA C-terminal domain-like"/>
    <property type="match status" value="2"/>
</dbReference>
<evidence type="ECO:0000313" key="10">
    <source>
        <dbReference type="EMBL" id="MDA4846394.1"/>
    </source>
</evidence>
<gene>
    <name evidence="10" type="primary">aspT</name>
    <name evidence="10" type="ORF">OOZ53_13590</name>
</gene>
<dbReference type="PROSITE" id="PS51202">
    <property type="entry name" value="RCK_C"/>
    <property type="match status" value="1"/>
</dbReference>
<evidence type="ECO:0000256" key="8">
    <source>
        <dbReference type="SAM" id="Phobius"/>
    </source>
</evidence>
<accession>A0ABT4VNU4</accession>
<evidence type="ECO:0000256" key="3">
    <source>
        <dbReference type="ARBA" id="ARBA00022448"/>
    </source>
</evidence>
<evidence type="ECO:0000256" key="7">
    <source>
        <dbReference type="ARBA" id="ARBA00023136"/>
    </source>
</evidence>
<reference evidence="10" key="1">
    <citation type="submission" date="2022-11" db="EMBL/GenBank/DDBJ databases">
        <title>Hoeflea poritis sp. nov., isolated from scleractinian coral Porites lutea.</title>
        <authorList>
            <person name="Zhang G."/>
            <person name="Wei Q."/>
            <person name="Cai L."/>
        </authorList>
    </citation>
    <scope>NUCLEOTIDE SEQUENCE</scope>
    <source>
        <strain evidence="10">E7-10</strain>
    </source>
</reference>
<feature type="transmembrane region" description="Helical" evidence="8">
    <location>
        <begin position="477"/>
        <end position="504"/>
    </location>
</feature>
<comment type="similarity">
    <text evidence="2">Belongs to the AAE transporter (TC 2.A.81) family.</text>
</comment>
<dbReference type="Gene3D" id="3.30.70.1450">
    <property type="entry name" value="Regulator of K+ conductance, C-terminal domain"/>
    <property type="match status" value="1"/>
</dbReference>
<feature type="transmembrane region" description="Helical" evidence="8">
    <location>
        <begin position="381"/>
        <end position="405"/>
    </location>
</feature>
<dbReference type="Proteomes" id="UP001148313">
    <property type="component" value="Unassembled WGS sequence"/>
</dbReference>
<keyword evidence="5 8" id="KW-0812">Transmembrane</keyword>
<feature type="transmembrane region" description="Helical" evidence="8">
    <location>
        <begin position="411"/>
        <end position="432"/>
    </location>
</feature>
<evidence type="ECO:0000256" key="1">
    <source>
        <dbReference type="ARBA" id="ARBA00004651"/>
    </source>
</evidence>
<feature type="transmembrane region" description="Helical" evidence="8">
    <location>
        <begin position="160"/>
        <end position="182"/>
    </location>
</feature>
<dbReference type="InterPro" id="IPR022457">
    <property type="entry name" value="Asp_Ala_antiprt"/>
</dbReference>
<protein>
    <submittedName>
        <fullName evidence="10">Aspartate-alanine antiporter</fullName>
    </submittedName>
</protein>
<keyword evidence="7 8" id="KW-0472">Membrane</keyword>
<comment type="subcellular location">
    <subcellularLocation>
        <location evidence="1">Cell membrane</location>
        <topology evidence="1">Multi-pass membrane protein</topology>
    </subcellularLocation>
</comment>
<evidence type="ECO:0000259" key="9">
    <source>
        <dbReference type="PROSITE" id="PS51202"/>
    </source>
</evidence>
<evidence type="ECO:0000256" key="6">
    <source>
        <dbReference type="ARBA" id="ARBA00022989"/>
    </source>
</evidence>
<dbReference type="PANTHER" id="PTHR30445">
    <property type="entry name" value="K(+)_H(+) ANTIPORTER SUBUNIT KHTT"/>
    <property type="match status" value="1"/>
</dbReference>
<evidence type="ECO:0000256" key="2">
    <source>
        <dbReference type="ARBA" id="ARBA00009854"/>
    </source>
</evidence>
<organism evidence="10 11">
    <name type="scientific">Hoeflea poritis</name>
    <dbReference type="NCBI Taxonomy" id="2993659"/>
    <lineage>
        <taxon>Bacteria</taxon>
        <taxon>Pseudomonadati</taxon>
        <taxon>Pseudomonadota</taxon>
        <taxon>Alphaproteobacteria</taxon>
        <taxon>Hyphomicrobiales</taxon>
        <taxon>Rhizobiaceae</taxon>
        <taxon>Hoeflea</taxon>
    </lineage>
</organism>
<dbReference type="Pfam" id="PF06826">
    <property type="entry name" value="Asp-Al_Ex"/>
    <property type="match status" value="2"/>
</dbReference>
<sequence>MIEMLDRLFDAAPLLALFITISLGYVVGKLTIGQFVLGGIAGSLIVGVIIGQLGIHIDTAMKSVFFALFIYAVGYQGGPQFFRSLNRRSLNQLVSAFVMCLVGLICVLVSAWTFDLDRGTAAGLAAGGLTQSAIIGTAGDAIAKLGVSAEQIKIMQTNVAVGYAVCYIFGNLGPIIIVTWFLPMLMKWDVRQEAVKLAREMSGGKAQLEPGQFNAIRKVNTRLYEVATGSKAAGKTALAIDQDLSDAAVESVLRNGEELSVTDGTVVQAGDKIAVTGMVAVMKDVSGYFGPEADAPDQFQLVEEQREIIVTKPQFIGKTIGELHEELSVQTRHGVYLVSAQRMGRNLPNLHGLELHKGDELLFTGAPKDLDRVQNLIGYKITAAAVTDFVFFGIGMALGILVGMIEFRIAGIPVTIGTGGGCLLSGLLFGWLRSTHPQFAALPTGASNFLRDFGLAVFVAIVGISAGPQAVTTMQQYGLTLFFLGVGVTIIPQIVVFFFSYYVLRIRNPIEALACVVGGRSANPGFAALLAKAGNATPVVTFTVTYAVANVFLTIWGPLIVGIITKNASP</sequence>
<feature type="domain" description="RCK C-terminal" evidence="9">
    <location>
        <begin position="208"/>
        <end position="291"/>
    </location>
</feature>
<dbReference type="PANTHER" id="PTHR30445:SF9">
    <property type="match status" value="1"/>
</dbReference>
<evidence type="ECO:0000256" key="4">
    <source>
        <dbReference type="ARBA" id="ARBA00022475"/>
    </source>
</evidence>
<feature type="transmembrane region" description="Helical" evidence="8">
    <location>
        <begin position="12"/>
        <end position="28"/>
    </location>
</feature>
<comment type="caution">
    <text evidence="10">The sequence shown here is derived from an EMBL/GenBank/DDBJ whole genome shotgun (WGS) entry which is preliminary data.</text>
</comment>